<dbReference type="Proteomes" id="UP000308760">
    <property type="component" value="Unassembled WGS sequence"/>
</dbReference>
<evidence type="ECO:0000256" key="1">
    <source>
        <dbReference type="SAM" id="Phobius"/>
    </source>
</evidence>
<keyword evidence="3" id="KW-1185">Reference proteome</keyword>
<organism evidence="2 3">
    <name type="scientific">Glycomyces buryatensis</name>
    <dbReference type="NCBI Taxonomy" id="2570927"/>
    <lineage>
        <taxon>Bacteria</taxon>
        <taxon>Bacillati</taxon>
        <taxon>Actinomycetota</taxon>
        <taxon>Actinomycetes</taxon>
        <taxon>Glycomycetales</taxon>
        <taxon>Glycomycetaceae</taxon>
        <taxon>Glycomyces</taxon>
    </lineage>
</organism>
<dbReference type="AlphaFoldDB" id="A0A4S8Q5D2"/>
<comment type="caution">
    <text evidence="2">The sequence shown here is derived from an EMBL/GenBank/DDBJ whole genome shotgun (WGS) entry which is preliminary data.</text>
</comment>
<gene>
    <name evidence="2" type="ORF">FAB82_18495</name>
</gene>
<keyword evidence="1" id="KW-0472">Membrane</keyword>
<feature type="transmembrane region" description="Helical" evidence="1">
    <location>
        <begin position="220"/>
        <end position="242"/>
    </location>
</feature>
<feature type="transmembrane region" description="Helical" evidence="1">
    <location>
        <begin position="27"/>
        <end position="46"/>
    </location>
</feature>
<feature type="transmembrane region" description="Helical" evidence="1">
    <location>
        <begin position="156"/>
        <end position="173"/>
    </location>
</feature>
<dbReference type="EMBL" id="STGY01000067">
    <property type="protein sequence ID" value="THV38441.1"/>
    <property type="molecule type" value="Genomic_DNA"/>
</dbReference>
<feature type="transmembrane region" description="Helical" evidence="1">
    <location>
        <begin position="180"/>
        <end position="200"/>
    </location>
</feature>
<sequence>MSARTLSLRGRRYALGAQFTAGAFKYFAWWILAATVIATAAGLIVAAYGSQAAHSGWFYAANAAKFFTAFIGAAFVVTLMPILVAQGLTRRESAVSFGVFALLWSAGVSVLCSAGFLAEHAYYRALGWTQTVNVDGADHAIDSVGSAFGATATYPLSYLIYFLGGAIIGLCCYRWESTGWLSVVPVIPIGLAVDNGLAVSGPWGPGWLLALIGVTDDLPAAGGITLAVAAILLGAWLFRGILLDTPIRPKKA</sequence>
<reference evidence="3" key="1">
    <citation type="submission" date="2019-04" db="EMBL/GenBank/DDBJ databases">
        <title>Nocardioides xinjiangensis sp. nov.</title>
        <authorList>
            <person name="Liu S."/>
        </authorList>
    </citation>
    <scope>NUCLEOTIDE SEQUENCE [LARGE SCALE GENOMIC DNA]</scope>
    <source>
        <strain evidence="3">18</strain>
    </source>
</reference>
<accession>A0A4S8Q5D2</accession>
<evidence type="ECO:0000313" key="2">
    <source>
        <dbReference type="EMBL" id="THV38441.1"/>
    </source>
</evidence>
<feature type="transmembrane region" description="Helical" evidence="1">
    <location>
        <begin position="66"/>
        <end position="85"/>
    </location>
</feature>
<proteinExistence type="predicted"/>
<protein>
    <submittedName>
        <fullName evidence="2">Uncharacterized protein</fullName>
    </submittedName>
</protein>
<name>A0A4S8Q5D2_9ACTN</name>
<keyword evidence="1" id="KW-0812">Transmembrane</keyword>
<evidence type="ECO:0000313" key="3">
    <source>
        <dbReference type="Proteomes" id="UP000308760"/>
    </source>
</evidence>
<dbReference type="RefSeq" id="WP_136536024.1">
    <property type="nucleotide sequence ID" value="NZ_STGY01000067.1"/>
</dbReference>
<feature type="transmembrane region" description="Helical" evidence="1">
    <location>
        <begin position="97"/>
        <end position="118"/>
    </location>
</feature>
<dbReference type="OrthoDB" id="5186955at2"/>
<keyword evidence="1" id="KW-1133">Transmembrane helix</keyword>
<reference evidence="2 3" key="2">
    <citation type="submission" date="2019-05" db="EMBL/GenBank/DDBJ databases">
        <title>Glycomyces buryatensis sp. nov.</title>
        <authorList>
            <person name="Nikitina E."/>
        </authorList>
    </citation>
    <scope>NUCLEOTIDE SEQUENCE [LARGE SCALE GENOMIC DNA]</scope>
    <source>
        <strain evidence="2 3">18</strain>
    </source>
</reference>